<reference evidence="1" key="1">
    <citation type="journal article" date="2019" name="Philos. Trans. R. Soc. Lond., B, Biol. Sci.">
        <title>Targeted metagenomic recovery of four divergent viruses reveals shared and distinctive characteristics of giant viruses of marine eukaryotes.</title>
        <authorList>
            <person name="Needham D.M."/>
            <person name="Poirier C."/>
            <person name="Hehenberger E."/>
            <person name="Jimenez V."/>
            <person name="Swalwell J.E."/>
            <person name="Santoro A.E."/>
            <person name="Worden A.Z."/>
        </authorList>
    </citation>
    <scope>NUCLEOTIDE SEQUENCE</scope>
    <source>
        <strain evidence="1">MPacV-611</strain>
    </source>
</reference>
<name>A0A5J6VLU5_9VIRU</name>
<dbReference type="EMBL" id="MN448288">
    <property type="protein sequence ID" value="QFG74464.1"/>
    <property type="molecule type" value="Genomic_DNA"/>
</dbReference>
<organism evidence="1">
    <name type="scientific">Megaviridae environmental sample</name>
    <dbReference type="NCBI Taxonomy" id="1737588"/>
    <lineage>
        <taxon>Viruses</taxon>
        <taxon>Varidnaviria</taxon>
        <taxon>Bamfordvirae</taxon>
        <taxon>Nucleocytoviricota</taxon>
        <taxon>Megaviricetes</taxon>
        <taxon>Imitervirales</taxon>
        <taxon>Mimiviridae</taxon>
        <taxon>environmental samples</taxon>
    </lineage>
</organism>
<protein>
    <submittedName>
        <fullName evidence="1">Uncharacterized protein</fullName>
    </submittedName>
</protein>
<proteinExistence type="predicted"/>
<accession>A0A5J6VLU5</accession>
<sequence length="239" mass="28273">MVIDIIFSINVHEKISFLIKQLKNIQNFVLLNYVIIINANTDVYHIISNDEFILSQKNIILNPDYLDKKVFHGSLTKGIYLNMKYAMENFKFKYFSVLSSRSFFYNQLNKNNLNHLVKVKERLYYEDLNIPTCHWDSFTLTELGKYIINNNFYFSSHAHEGLTFDYSSCKIILSFLDKNDEIKNNLFNWNSCVEEFALQTICVNLSDDYFTIGNGTQDMTDNDTSKLPKDRYTYKIRRN</sequence>
<evidence type="ECO:0000313" key="1">
    <source>
        <dbReference type="EMBL" id="QFG74464.1"/>
    </source>
</evidence>